<feature type="region of interest" description="Disordered" evidence="1">
    <location>
        <begin position="1"/>
        <end position="133"/>
    </location>
</feature>
<evidence type="ECO:0000313" key="3">
    <source>
        <dbReference type="Proteomes" id="UP001163846"/>
    </source>
</evidence>
<gene>
    <name evidence="2" type="ORF">F5878DRAFT_647289</name>
</gene>
<organism evidence="2 3">
    <name type="scientific">Lentinula raphanica</name>
    <dbReference type="NCBI Taxonomy" id="153919"/>
    <lineage>
        <taxon>Eukaryota</taxon>
        <taxon>Fungi</taxon>
        <taxon>Dikarya</taxon>
        <taxon>Basidiomycota</taxon>
        <taxon>Agaricomycotina</taxon>
        <taxon>Agaricomycetes</taxon>
        <taxon>Agaricomycetidae</taxon>
        <taxon>Agaricales</taxon>
        <taxon>Marasmiineae</taxon>
        <taxon>Omphalotaceae</taxon>
        <taxon>Lentinula</taxon>
    </lineage>
</organism>
<reference evidence="2" key="1">
    <citation type="submission" date="2022-08" db="EMBL/GenBank/DDBJ databases">
        <authorList>
            <consortium name="DOE Joint Genome Institute"/>
            <person name="Min B."/>
            <person name="Riley R."/>
            <person name="Sierra-Patev S."/>
            <person name="Naranjo-Ortiz M."/>
            <person name="Looney B."/>
            <person name="Konkel Z."/>
            <person name="Slot J.C."/>
            <person name="Sakamoto Y."/>
            <person name="Steenwyk J.L."/>
            <person name="Rokas A."/>
            <person name="Carro J."/>
            <person name="Camarero S."/>
            <person name="Ferreira P."/>
            <person name="Molpeceres G."/>
            <person name="Ruiz-Duenas F.J."/>
            <person name="Serrano A."/>
            <person name="Henrissat B."/>
            <person name="Drula E."/>
            <person name="Hughes K.W."/>
            <person name="Mata J.L."/>
            <person name="Ishikawa N.K."/>
            <person name="Vargas-Isla R."/>
            <person name="Ushijima S."/>
            <person name="Smith C.A."/>
            <person name="Ahrendt S."/>
            <person name="Andreopoulos W."/>
            <person name="He G."/>
            <person name="Labutti K."/>
            <person name="Lipzen A."/>
            <person name="Ng V."/>
            <person name="Sandor L."/>
            <person name="Barry K."/>
            <person name="Martinez A.T."/>
            <person name="Xiao Y."/>
            <person name="Gibbons J.G."/>
            <person name="Terashima K."/>
            <person name="Hibbett D.S."/>
            <person name="Grigoriev I.V."/>
        </authorList>
    </citation>
    <scope>NUCLEOTIDE SEQUENCE</scope>
    <source>
        <strain evidence="2">TFB9207</strain>
    </source>
</reference>
<dbReference type="Proteomes" id="UP001163846">
    <property type="component" value="Unassembled WGS sequence"/>
</dbReference>
<evidence type="ECO:0000256" key="1">
    <source>
        <dbReference type="SAM" id="MobiDB-lite"/>
    </source>
</evidence>
<evidence type="ECO:0000313" key="2">
    <source>
        <dbReference type="EMBL" id="KAJ3831843.1"/>
    </source>
</evidence>
<sequence length="306" mass="33789">MGFRKRKLSDPTYVESTSSKRRRSQQITAIEAPQLDEQDTTELTLFEATASLPSSPTQLPVDSFESYTTPSPPTESMPLPPFPSPRLPASPVASITSSPNLPLSPMLSSPVKPRGVGRPPKSPRKISRSRSAWSIKRDQKLKASMALSAQKKMHTKEMGGAHLAAREAKRIERIERAYSVIRHITSLDGADFHSLSEFFEALTDPDAPSDQQVEAKLTRFFQNKGCDISRLVWKRAPEVADIILAEENEKILAKEGRAIQELSIRETSTALSNLLIQFSISEFVESLKEVAPVLRANLSAIVANPS</sequence>
<keyword evidence="3" id="KW-1185">Reference proteome</keyword>
<name>A0AA38NWC4_9AGAR</name>
<protein>
    <submittedName>
        <fullName evidence="2">Uncharacterized protein</fullName>
    </submittedName>
</protein>
<dbReference type="EMBL" id="MU807201">
    <property type="protein sequence ID" value="KAJ3831843.1"/>
    <property type="molecule type" value="Genomic_DNA"/>
</dbReference>
<feature type="compositionally biased region" description="Polar residues" evidence="1">
    <location>
        <begin position="51"/>
        <end position="60"/>
    </location>
</feature>
<proteinExistence type="predicted"/>
<feature type="compositionally biased region" description="Pro residues" evidence="1">
    <location>
        <begin position="70"/>
        <end position="88"/>
    </location>
</feature>
<accession>A0AA38NWC4</accession>
<comment type="caution">
    <text evidence="2">The sequence shown here is derived from an EMBL/GenBank/DDBJ whole genome shotgun (WGS) entry which is preliminary data.</text>
</comment>
<dbReference type="AlphaFoldDB" id="A0AA38NWC4"/>
<feature type="compositionally biased region" description="Low complexity" evidence="1">
    <location>
        <begin position="89"/>
        <end position="113"/>
    </location>
</feature>